<protein>
    <submittedName>
        <fullName evidence="2">Uncharacterized protein LOC101853225</fullName>
    </submittedName>
</protein>
<dbReference type="Proteomes" id="UP000694888">
    <property type="component" value="Unplaced"/>
</dbReference>
<reference evidence="2" key="1">
    <citation type="submission" date="2025-08" db="UniProtKB">
        <authorList>
            <consortium name="RefSeq"/>
        </authorList>
    </citation>
    <scope>IDENTIFICATION</scope>
</reference>
<sequence length="157" mass="17481">MTDANGAVLACSSSPPLYQVTVILSLCASHYLKINSCFAGVRYDLVSAYADVIQDTRSTLKCPLSGCREGTLCLPFINGDFRFTEIRKTDKVQEKPKNVISSEVEEELRTYHIIVDVDMTTTSLDSLFSEEDAIHEKKRLHSVNSSGDDLVFNSKHQ</sequence>
<organism evidence="1 2">
    <name type="scientific">Aplysia californica</name>
    <name type="common">California sea hare</name>
    <dbReference type="NCBI Taxonomy" id="6500"/>
    <lineage>
        <taxon>Eukaryota</taxon>
        <taxon>Metazoa</taxon>
        <taxon>Spiralia</taxon>
        <taxon>Lophotrochozoa</taxon>
        <taxon>Mollusca</taxon>
        <taxon>Gastropoda</taxon>
        <taxon>Heterobranchia</taxon>
        <taxon>Euthyneura</taxon>
        <taxon>Tectipleura</taxon>
        <taxon>Aplysiida</taxon>
        <taxon>Aplysioidea</taxon>
        <taxon>Aplysiidae</taxon>
        <taxon>Aplysia</taxon>
    </lineage>
</organism>
<name>A0ABM0JF90_APLCA</name>
<keyword evidence="1" id="KW-1185">Reference proteome</keyword>
<evidence type="ECO:0000313" key="2">
    <source>
        <dbReference type="RefSeq" id="XP_005092346.2"/>
    </source>
</evidence>
<dbReference type="RefSeq" id="XP_005092346.2">
    <property type="nucleotide sequence ID" value="XM_005092289.2"/>
</dbReference>
<proteinExistence type="predicted"/>
<dbReference type="GeneID" id="101853225"/>
<gene>
    <name evidence="2" type="primary">LOC101853225</name>
</gene>
<evidence type="ECO:0000313" key="1">
    <source>
        <dbReference type="Proteomes" id="UP000694888"/>
    </source>
</evidence>
<accession>A0ABM0JF90</accession>